<gene>
    <name evidence="2" type="ORF">EUX98_g8980</name>
</gene>
<sequence length="246" mass="27951">MSVYHADPWAPMRPRWDTSVSYEPTILHHYNPHSQPRKPALKQPARFHISPHFNESPLHGVPQSHASVHPFLASTDRPALIWDISSHPSHIAPAHPFAGDWYRAMSEPATSTPHTTLEVVHKDGMWQAAFHARAGYAPPHFSRPGAHVTVGDVLYTLYDRFRRPVHADEYERVCTKFKHLKDGVLHAYWDRCALGRSEEGAREEVNKGIRVVDLFMGSLTWVGLTCGSSSRELRLHVRPGRPMPVY</sequence>
<dbReference type="InterPro" id="IPR046522">
    <property type="entry name" value="DUF6699"/>
</dbReference>
<keyword evidence="3" id="KW-1185">Reference proteome</keyword>
<evidence type="ECO:0000259" key="1">
    <source>
        <dbReference type="Pfam" id="PF20415"/>
    </source>
</evidence>
<protein>
    <recommendedName>
        <fullName evidence="1">DUF6699 domain-containing protein</fullName>
    </recommendedName>
</protein>
<evidence type="ECO:0000313" key="2">
    <source>
        <dbReference type="EMBL" id="THH18308.1"/>
    </source>
</evidence>
<name>A0A4S4M1U9_9APHY</name>
<proteinExistence type="predicted"/>
<dbReference type="EMBL" id="SGPM01000599">
    <property type="protein sequence ID" value="THH18308.1"/>
    <property type="molecule type" value="Genomic_DNA"/>
</dbReference>
<comment type="caution">
    <text evidence="2">The sequence shown here is derived from an EMBL/GenBank/DDBJ whole genome shotgun (WGS) entry which is preliminary data.</text>
</comment>
<dbReference type="OrthoDB" id="3144234at2759"/>
<accession>A0A4S4M1U9</accession>
<organism evidence="2 3">
    <name type="scientific">Antrodiella citrinella</name>
    <dbReference type="NCBI Taxonomy" id="2447956"/>
    <lineage>
        <taxon>Eukaryota</taxon>
        <taxon>Fungi</taxon>
        <taxon>Dikarya</taxon>
        <taxon>Basidiomycota</taxon>
        <taxon>Agaricomycotina</taxon>
        <taxon>Agaricomycetes</taxon>
        <taxon>Polyporales</taxon>
        <taxon>Steccherinaceae</taxon>
        <taxon>Antrodiella</taxon>
    </lineage>
</organism>
<evidence type="ECO:0000313" key="3">
    <source>
        <dbReference type="Proteomes" id="UP000308730"/>
    </source>
</evidence>
<dbReference type="AlphaFoldDB" id="A0A4S4M1U9"/>
<feature type="domain" description="DUF6699" evidence="1">
    <location>
        <begin position="80"/>
        <end position="227"/>
    </location>
</feature>
<dbReference type="Proteomes" id="UP000308730">
    <property type="component" value="Unassembled WGS sequence"/>
</dbReference>
<dbReference type="Pfam" id="PF20415">
    <property type="entry name" value="DUF6699"/>
    <property type="match status" value="1"/>
</dbReference>
<reference evidence="2 3" key="1">
    <citation type="submission" date="2019-02" db="EMBL/GenBank/DDBJ databases">
        <title>Genome sequencing of the rare red list fungi Antrodiella citrinella (Flaviporus citrinellus).</title>
        <authorList>
            <person name="Buettner E."/>
            <person name="Kellner H."/>
        </authorList>
    </citation>
    <scope>NUCLEOTIDE SEQUENCE [LARGE SCALE GENOMIC DNA]</scope>
    <source>
        <strain evidence="2 3">DSM 108506</strain>
    </source>
</reference>